<reference evidence="2" key="1">
    <citation type="submission" date="2023-07" db="EMBL/GenBank/DDBJ databases">
        <title>Genome content predicts the carbon catabolic preferences of heterotrophic bacteria.</title>
        <authorList>
            <person name="Gralka M."/>
        </authorList>
    </citation>
    <scope>NUCLEOTIDE SEQUENCE</scope>
    <source>
        <strain evidence="2">F2M12</strain>
    </source>
</reference>
<gene>
    <name evidence="2" type="ORF">Q4527_02990</name>
</gene>
<accession>A0AAW7YXZ8</accession>
<name>A0AAW7YXZ8_9ALTE</name>
<dbReference type="AlphaFoldDB" id="A0AAW7YXZ8"/>
<evidence type="ECO:0000313" key="2">
    <source>
        <dbReference type="EMBL" id="MDO6576335.1"/>
    </source>
</evidence>
<comment type="caution">
    <text evidence="2">The sequence shown here is derived from an EMBL/GenBank/DDBJ whole genome shotgun (WGS) entry which is preliminary data.</text>
</comment>
<dbReference type="EMBL" id="JAUOQI010000002">
    <property type="protein sequence ID" value="MDO6576335.1"/>
    <property type="molecule type" value="Genomic_DNA"/>
</dbReference>
<keyword evidence="1" id="KW-0812">Transmembrane</keyword>
<organism evidence="2 3">
    <name type="scientific">Alteromonas stellipolaris</name>
    <dbReference type="NCBI Taxonomy" id="233316"/>
    <lineage>
        <taxon>Bacteria</taxon>
        <taxon>Pseudomonadati</taxon>
        <taxon>Pseudomonadota</taxon>
        <taxon>Gammaproteobacteria</taxon>
        <taxon>Alteromonadales</taxon>
        <taxon>Alteromonadaceae</taxon>
        <taxon>Alteromonas/Salinimonas group</taxon>
        <taxon>Alteromonas</taxon>
    </lineage>
</organism>
<sequence length="240" mass="26632">MNQPDHTNEALIIAWVNNSLTDEQKATFTKKYAQDSVFAAAADNASLLAGSASEFVAPPLPDWNKAQLFPAQDKSSWFQWQGFPALACALSAVAIVLVFTGMPNKDNGKSLAAQAPNNVDAEQLSNLVAEQVRVQVQQQVIQQREMYQEANQVLFKEYAQSLAAQQQQTSADLTQYLLASSREARKQDFAELLQFINDQRIDDQRFYARQFSKLQDEIDGIGMGYSVVLPNSNSASSEDE</sequence>
<protein>
    <recommendedName>
        <fullName evidence="4">Anti-sigma factor</fullName>
    </recommendedName>
</protein>
<dbReference type="RefSeq" id="WP_303537980.1">
    <property type="nucleotide sequence ID" value="NZ_JAUOQI010000002.1"/>
</dbReference>
<evidence type="ECO:0008006" key="4">
    <source>
        <dbReference type="Google" id="ProtNLM"/>
    </source>
</evidence>
<dbReference type="Proteomes" id="UP001170717">
    <property type="component" value="Unassembled WGS sequence"/>
</dbReference>
<proteinExistence type="predicted"/>
<evidence type="ECO:0000313" key="3">
    <source>
        <dbReference type="Proteomes" id="UP001170717"/>
    </source>
</evidence>
<keyword evidence="1" id="KW-0472">Membrane</keyword>
<feature type="transmembrane region" description="Helical" evidence="1">
    <location>
        <begin position="78"/>
        <end position="99"/>
    </location>
</feature>
<keyword evidence="1" id="KW-1133">Transmembrane helix</keyword>
<evidence type="ECO:0000256" key="1">
    <source>
        <dbReference type="SAM" id="Phobius"/>
    </source>
</evidence>